<gene>
    <name evidence="1" type="ORF">COW81_01135</name>
</gene>
<dbReference type="Proteomes" id="UP000231143">
    <property type="component" value="Unassembled WGS sequence"/>
</dbReference>
<reference evidence="1 2" key="1">
    <citation type="submission" date="2017-09" db="EMBL/GenBank/DDBJ databases">
        <title>Depth-based differentiation of microbial function through sediment-hosted aquifers and enrichment of novel symbionts in the deep terrestrial subsurface.</title>
        <authorList>
            <person name="Probst A.J."/>
            <person name="Ladd B."/>
            <person name="Jarett J.K."/>
            <person name="Geller-Mcgrath D.E."/>
            <person name="Sieber C.M."/>
            <person name="Emerson J.B."/>
            <person name="Anantharaman K."/>
            <person name="Thomas B.C."/>
            <person name="Malmstrom R."/>
            <person name="Stieglmeier M."/>
            <person name="Klingl A."/>
            <person name="Woyke T."/>
            <person name="Ryan C.M."/>
            <person name="Banfield J.F."/>
        </authorList>
    </citation>
    <scope>NUCLEOTIDE SEQUENCE [LARGE SCALE GENOMIC DNA]</scope>
    <source>
        <strain evidence="1">CG22_combo_CG10-13_8_21_14_all_36_13</strain>
    </source>
</reference>
<name>A0A2H0DYQ7_9BACT</name>
<evidence type="ECO:0000313" key="2">
    <source>
        <dbReference type="Proteomes" id="UP000231143"/>
    </source>
</evidence>
<proteinExistence type="predicted"/>
<organism evidence="1 2">
    <name type="scientific">Candidatus Campbellbacteria bacterium CG22_combo_CG10-13_8_21_14_all_36_13</name>
    <dbReference type="NCBI Taxonomy" id="1974529"/>
    <lineage>
        <taxon>Bacteria</taxon>
        <taxon>Candidatus Campbelliibacteriota</taxon>
    </lineage>
</organism>
<dbReference type="AlphaFoldDB" id="A0A2H0DYQ7"/>
<evidence type="ECO:0000313" key="1">
    <source>
        <dbReference type="EMBL" id="PIP87305.1"/>
    </source>
</evidence>
<accession>A0A2H0DYQ7</accession>
<dbReference type="EMBL" id="PCTT01000013">
    <property type="protein sequence ID" value="PIP87305.1"/>
    <property type="molecule type" value="Genomic_DNA"/>
</dbReference>
<comment type="caution">
    <text evidence="1">The sequence shown here is derived from an EMBL/GenBank/DDBJ whole genome shotgun (WGS) entry which is preliminary data.</text>
</comment>
<sequence>MKIDIRETLEFFDGRHPHDVGHASGIVGMIGEDLNANAFKHFLEKNGAEVKILNTPVTTGKNKGKRLDRWIYVKDKDGKETLYQTEIKNWSSWAIGGTPLIIEADDDELLRATRHYWKRQKDVDFSKGSHPNGVTKVLVPMIPPESYKSVPVQPLLIYWMPISNTDHITPLFTVKVQDIVLGMETPFFTLNIFSVSLYFRELLKGGKSQIELDMPNVDGRMKAMAKMILT</sequence>
<protein>
    <submittedName>
        <fullName evidence="1">Uncharacterized protein</fullName>
    </submittedName>
</protein>